<dbReference type="InterPro" id="IPR000182">
    <property type="entry name" value="GNAT_dom"/>
</dbReference>
<gene>
    <name evidence="2" type="ORF">B7463_g5805</name>
</gene>
<dbReference type="PROSITE" id="PS51186">
    <property type="entry name" value="GNAT"/>
    <property type="match status" value="1"/>
</dbReference>
<comment type="caution">
    <text evidence="2">The sequence shown here is derived from an EMBL/GenBank/DDBJ whole genome shotgun (WGS) entry which is preliminary data.</text>
</comment>
<dbReference type="CDD" id="cd04301">
    <property type="entry name" value="NAT_SF"/>
    <property type="match status" value="1"/>
</dbReference>
<protein>
    <recommendedName>
        <fullName evidence="1">N-acetyltransferase domain-containing protein</fullName>
    </recommendedName>
</protein>
<evidence type="ECO:0000313" key="3">
    <source>
        <dbReference type="Proteomes" id="UP000258309"/>
    </source>
</evidence>
<feature type="non-terminal residue" evidence="2">
    <location>
        <position position="135"/>
    </location>
</feature>
<accession>A0A3E2HAM8</accession>
<evidence type="ECO:0000313" key="2">
    <source>
        <dbReference type="EMBL" id="RFU30496.1"/>
    </source>
</evidence>
<sequence>MEIKWIMQAWKTDPSMEDVVITVYLPRQDFLTFGEELDDRYYKPLEKSYHLQLLSTAEEHRRKGAATALINWAVENARKDGAIIGTEPNLLAEQFYYNRGFTKIGQEFDTSSTDPQLKMRVPVLQYIPSSQEDLI</sequence>
<name>A0A3E2HAM8_SCYLI</name>
<dbReference type="InterPro" id="IPR016181">
    <property type="entry name" value="Acyl_CoA_acyltransferase"/>
</dbReference>
<reference evidence="2 3" key="1">
    <citation type="submission" date="2018-05" db="EMBL/GenBank/DDBJ databases">
        <title>Draft genome sequence of Scytalidium lignicola DSM 105466, a ubiquitous saprotrophic fungus.</title>
        <authorList>
            <person name="Buettner E."/>
            <person name="Gebauer A.M."/>
            <person name="Hofrichter M."/>
            <person name="Liers C."/>
            <person name="Kellner H."/>
        </authorList>
    </citation>
    <scope>NUCLEOTIDE SEQUENCE [LARGE SCALE GENOMIC DNA]</scope>
    <source>
        <strain evidence="2 3">DSM 105466</strain>
    </source>
</reference>
<evidence type="ECO:0000259" key="1">
    <source>
        <dbReference type="PROSITE" id="PS51186"/>
    </source>
</evidence>
<dbReference type="GO" id="GO:0016747">
    <property type="term" value="F:acyltransferase activity, transferring groups other than amino-acyl groups"/>
    <property type="evidence" value="ECO:0007669"/>
    <property type="project" value="InterPro"/>
</dbReference>
<dbReference type="SUPFAM" id="SSF55729">
    <property type="entry name" value="Acyl-CoA N-acyltransferases (Nat)"/>
    <property type="match status" value="1"/>
</dbReference>
<dbReference type="Pfam" id="PF13673">
    <property type="entry name" value="Acetyltransf_10"/>
    <property type="match status" value="1"/>
</dbReference>
<feature type="non-terminal residue" evidence="2">
    <location>
        <position position="1"/>
    </location>
</feature>
<feature type="domain" description="N-acetyltransferase" evidence="1">
    <location>
        <begin position="1"/>
        <end position="124"/>
    </location>
</feature>
<organism evidence="2 3">
    <name type="scientific">Scytalidium lignicola</name>
    <name type="common">Hyphomycete</name>
    <dbReference type="NCBI Taxonomy" id="5539"/>
    <lineage>
        <taxon>Eukaryota</taxon>
        <taxon>Fungi</taxon>
        <taxon>Dikarya</taxon>
        <taxon>Ascomycota</taxon>
        <taxon>Pezizomycotina</taxon>
        <taxon>Leotiomycetes</taxon>
        <taxon>Leotiomycetes incertae sedis</taxon>
        <taxon>Scytalidium</taxon>
    </lineage>
</organism>
<dbReference type="OrthoDB" id="410198at2759"/>
<dbReference type="AlphaFoldDB" id="A0A3E2HAM8"/>
<dbReference type="Gene3D" id="3.40.630.30">
    <property type="match status" value="1"/>
</dbReference>
<dbReference type="Proteomes" id="UP000258309">
    <property type="component" value="Unassembled WGS sequence"/>
</dbReference>
<keyword evidence="3" id="KW-1185">Reference proteome</keyword>
<dbReference type="EMBL" id="NCSJ02000098">
    <property type="protein sequence ID" value="RFU30496.1"/>
    <property type="molecule type" value="Genomic_DNA"/>
</dbReference>
<proteinExistence type="predicted"/>